<keyword evidence="4" id="KW-0539">Nucleus</keyword>
<dbReference type="GO" id="GO:0005634">
    <property type="term" value="C:nucleus"/>
    <property type="evidence" value="ECO:0007669"/>
    <property type="project" value="UniProtKB-SubCell"/>
</dbReference>
<keyword evidence="8" id="KW-1185">Reference proteome</keyword>
<evidence type="ECO:0000313" key="7">
    <source>
        <dbReference type="EMBL" id="PIA60300.1"/>
    </source>
</evidence>
<feature type="transmembrane region" description="Helical" evidence="6">
    <location>
        <begin position="332"/>
        <end position="354"/>
    </location>
</feature>
<dbReference type="PANTHER" id="PTHR12663:SF3">
    <property type="entry name" value="SISTER CHROMATID COHESION PROTEIN PDS5 HOMOLOG C"/>
    <property type="match status" value="1"/>
</dbReference>
<keyword evidence="6" id="KW-0812">Transmembrane</keyword>
<dbReference type="GO" id="GO:0006281">
    <property type="term" value="P:DNA repair"/>
    <property type="evidence" value="ECO:0007669"/>
    <property type="project" value="UniProtKB-KW"/>
</dbReference>
<gene>
    <name evidence="7" type="ORF">AQUCO_00300062v1</name>
</gene>
<proteinExistence type="predicted"/>
<dbReference type="Gene3D" id="2.30.30.140">
    <property type="match status" value="1"/>
</dbReference>
<protein>
    <recommendedName>
        <fullName evidence="9">Tudor domain-containing protein</fullName>
    </recommendedName>
</protein>
<dbReference type="STRING" id="218851.A0A2G5EX46"/>
<keyword evidence="6" id="KW-0472">Membrane</keyword>
<evidence type="ECO:0000256" key="6">
    <source>
        <dbReference type="SAM" id="Phobius"/>
    </source>
</evidence>
<dbReference type="PANTHER" id="PTHR12663">
    <property type="entry name" value="ANDROGEN INDUCED INHIBITOR OF PROLIFERATION AS3 / PDS5-RELATED"/>
    <property type="match status" value="1"/>
</dbReference>
<comment type="subcellular location">
    <subcellularLocation>
        <location evidence="1">Nucleus</location>
    </subcellularLocation>
</comment>
<dbReference type="AlphaFoldDB" id="A0A2G5EX46"/>
<dbReference type="GO" id="GO:0000785">
    <property type="term" value="C:chromatin"/>
    <property type="evidence" value="ECO:0007669"/>
    <property type="project" value="TreeGrafter"/>
</dbReference>
<keyword evidence="2" id="KW-0227">DNA damage</keyword>
<keyword evidence="3" id="KW-0234">DNA repair</keyword>
<evidence type="ECO:0000256" key="5">
    <source>
        <dbReference type="SAM" id="Coils"/>
    </source>
</evidence>
<evidence type="ECO:0000256" key="3">
    <source>
        <dbReference type="ARBA" id="ARBA00023204"/>
    </source>
</evidence>
<evidence type="ECO:0000256" key="4">
    <source>
        <dbReference type="ARBA" id="ARBA00023242"/>
    </source>
</evidence>
<keyword evidence="6" id="KW-1133">Transmembrane helix</keyword>
<dbReference type="EMBL" id="KZ305020">
    <property type="protein sequence ID" value="PIA60300.1"/>
    <property type="molecule type" value="Genomic_DNA"/>
</dbReference>
<dbReference type="Proteomes" id="UP000230069">
    <property type="component" value="Unassembled WGS sequence"/>
</dbReference>
<organism evidence="7 8">
    <name type="scientific">Aquilegia coerulea</name>
    <name type="common">Rocky mountain columbine</name>
    <dbReference type="NCBI Taxonomy" id="218851"/>
    <lineage>
        <taxon>Eukaryota</taxon>
        <taxon>Viridiplantae</taxon>
        <taxon>Streptophyta</taxon>
        <taxon>Embryophyta</taxon>
        <taxon>Tracheophyta</taxon>
        <taxon>Spermatophyta</taxon>
        <taxon>Magnoliopsida</taxon>
        <taxon>Ranunculales</taxon>
        <taxon>Ranunculaceae</taxon>
        <taxon>Thalictroideae</taxon>
        <taxon>Aquilegia</taxon>
    </lineage>
</organism>
<accession>A0A2G5EX46</accession>
<name>A0A2G5EX46_AQUCA</name>
<reference evidence="7 8" key="1">
    <citation type="submission" date="2017-09" db="EMBL/GenBank/DDBJ databases">
        <title>WGS assembly of Aquilegia coerulea Goldsmith.</title>
        <authorList>
            <person name="Hodges S."/>
            <person name="Kramer E."/>
            <person name="Nordborg M."/>
            <person name="Tomkins J."/>
            <person name="Borevitz J."/>
            <person name="Derieg N."/>
            <person name="Yan J."/>
            <person name="Mihaltcheva S."/>
            <person name="Hayes R.D."/>
            <person name="Rokhsar D."/>
        </authorList>
    </citation>
    <scope>NUCLEOTIDE SEQUENCE [LARGE SCALE GENOMIC DNA]</scope>
    <source>
        <strain evidence="8">cv. Goldsmith</strain>
    </source>
</reference>
<evidence type="ECO:0000256" key="1">
    <source>
        <dbReference type="ARBA" id="ARBA00004123"/>
    </source>
</evidence>
<feature type="transmembrane region" description="Helical" evidence="6">
    <location>
        <begin position="308"/>
        <end position="326"/>
    </location>
</feature>
<dbReference type="InParanoid" id="A0A2G5EX46"/>
<feature type="coiled-coil region" evidence="5">
    <location>
        <begin position="220"/>
        <end position="268"/>
    </location>
</feature>
<evidence type="ECO:0008006" key="9">
    <source>
        <dbReference type="Google" id="ProtNLM"/>
    </source>
</evidence>
<keyword evidence="5" id="KW-0175">Coiled coil</keyword>
<evidence type="ECO:0000313" key="8">
    <source>
        <dbReference type="Proteomes" id="UP000230069"/>
    </source>
</evidence>
<dbReference type="GO" id="GO:0007064">
    <property type="term" value="P:mitotic sister chromatid cohesion"/>
    <property type="evidence" value="ECO:0007669"/>
    <property type="project" value="InterPro"/>
</dbReference>
<sequence>MEVRTQTIKLECCDHQKKMTDENKVTSELPSGNDPGEDLVGSKIKVWCPDDKKFYEGVVESFDPNIKKHKVVYLEGDGEILFLKEERWEIVEGHTVAEKINVHTKHQDRKKKKKVVHSLKFNASRNSTRAAEDGLLEAAAHCANNAENKKYATNDLLNCVSPEFSAILNTVCTERIADFNVDEACIKKDSVQDNDKMFRESALLLQISFMKYFLQTQYIIKTSDKELQVIRTELNAAKEKNNILEAENEDYKKALKMAKAELKHLHKVVASSSAVGTVPTPNPVEPHVNGLDASWNVAVRLENLEGNLFGLSKLLIYSFSFFFFFFQQGNNLNLLALVKIFASLVLYRISMCYITSFDCKCMLLSF</sequence>
<dbReference type="CDD" id="cd20404">
    <property type="entry name" value="Tudor_Agenet_AtEML-like"/>
    <property type="match status" value="1"/>
</dbReference>
<dbReference type="InterPro" id="IPR039776">
    <property type="entry name" value="Pds5"/>
</dbReference>
<dbReference type="OrthoDB" id="200660at2759"/>
<evidence type="ECO:0000256" key="2">
    <source>
        <dbReference type="ARBA" id="ARBA00022763"/>
    </source>
</evidence>